<reference evidence="1 2" key="1">
    <citation type="journal article" date="2019" name="Nat. Ecol. Evol.">
        <title>Megaphylogeny resolves global patterns of mushroom evolution.</title>
        <authorList>
            <person name="Varga T."/>
            <person name="Krizsan K."/>
            <person name="Foldi C."/>
            <person name="Dima B."/>
            <person name="Sanchez-Garcia M."/>
            <person name="Sanchez-Ramirez S."/>
            <person name="Szollosi G.J."/>
            <person name="Szarkandi J.G."/>
            <person name="Papp V."/>
            <person name="Albert L."/>
            <person name="Andreopoulos W."/>
            <person name="Angelini C."/>
            <person name="Antonin V."/>
            <person name="Barry K.W."/>
            <person name="Bougher N.L."/>
            <person name="Buchanan P."/>
            <person name="Buyck B."/>
            <person name="Bense V."/>
            <person name="Catcheside P."/>
            <person name="Chovatia M."/>
            <person name="Cooper J."/>
            <person name="Damon W."/>
            <person name="Desjardin D."/>
            <person name="Finy P."/>
            <person name="Geml J."/>
            <person name="Haridas S."/>
            <person name="Hughes K."/>
            <person name="Justo A."/>
            <person name="Karasinski D."/>
            <person name="Kautmanova I."/>
            <person name="Kiss B."/>
            <person name="Kocsube S."/>
            <person name="Kotiranta H."/>
            <person name="LaButti K.M."/>
            <person name="Lechner B.E."/>
            <person name="Liimatainen K."/>
            <person name="Lipzen A."/>
            <person name="Lukacs Z."/>
            <person name="Mihaltcheva S."/>
            <person name="Morgado L.N."/>
            <person name="Niskanen T."/>
            <person name="Noordeloos M.E."/>
            <person name="Ohm R.A."/>
            <person name="Ortiz-Santana B."/>
            <person name="Ovrebo C."/>
            <person name="Racz N."/>
            <person name="Riley R."/>
            <person name="Savchenko A."/>
            <person name="Shiryaev A."/>
            <person name="Soop K."/>
            <person name="Spirin V."/>
            <person name="Szebenyi C."/>
            <person name="Tomsovsky M."/>
            <person name="Tulloss R.E."/>
            <person name="Uehling J."/>
            <person name="Grigoriev I.V."/>
            <person name="Vagvolgyi C."/>
            <person name="Papp T."/>
            <person name="Martin F.M."/>
            <person name="Miettinen O."/>
            <person name="Hibbett D.S."/>
            <person name="Nagy L.G."/>
        </authorList>
    </citation>
    <scope>NUCLEOTIDE SEQUENCE [LARGE SCALE GENOMIC DNA]</scope>
    <source>
        <strain evidence="1 2">FP101781</strain>
    </source>
</reference>
<gene>
    <name evidence="1" type="ORF">FA13DRAFT_1775513</name>
</gene>
<dbReference type="EMBL" id="QPFP01000028">
    <property type="protein sequence ID" value="TEB29169.1"/>
    <property type="molecule type" value="Genomic_DNA"/>
</dbReference>
<evidence type="ECO:0000313" key="2">
    <source>
        <dbReference type="Proteomes" id="UP000298030"/>
    </source>
</evidence>
<evidence type="ECO:0000313" key="1">
    <source>
        <dbReference type="EMBL" id="TEB29169.1"/>
    </source>
</evidence>
<dbReference type="OrthoDB" id="3266451at2759"/>
<dbReference type="Proteomes" id="UP000298030">
    <property type="component" value="Unassembled WGS sequence"/>
</dbReference>
<accession>A0A4Y7T6I1</accession>
<keyword evidence="2" id="KW-1185">Reference proteome</keyword>
<dbReference type="AlphaFoldDB" id="A0A4Y7T6I1"/>
<comment type="caution">
    <text evidence="1">The sequence shown here is derived from an EMBL/GenBank/DDBJ whole genome shotgun (WGS) entry which is preliminary data.</text>
</comment>
<organism evidence="1 2">
    <name type="scientific">Coprinellus micaceus</name>
    <name type="common">Glistening ink-cap mushroom</name>
    <name type="synonym">Coprinus micaceus</name>
    <dbReference type="NCBI Taxonomy" id="71717"/>
    <lineage>
        <taxon>Eukaryota</taxon>
        <taxon>Fungi</taxon>
        <taxon>Dikarya</taxon>
        <taxon>Basidiomycota</taxon>
        <taxon>Agaricomycotina</taxon>
        <taxon>Agaricomycetes</taxon>
        <taxon>Agaricomycetidae</taxon>
        <taxon>Agaricales</taxon>
        <taxon>Agaricineae</taxon>
        <taxon>Psathyrellaceae</taxon>
        <taxon>Coprinellus</taxon>
    </lineage>
</organism>
<dbReference type="Gene3D" id="1.20.1280.50">
    <property type="match status" value="1"/>
</dbReference>
<dbReference type="STRING" id="71717.A0A4Y7T6I1"/>
<protein>
    <submittedName>
        <fullName evidence="1">Uncharacterized protein</fullName>
    </submittedName>
</protein>
<name>A0A4Y7T6I1_COPMI</name>
<proteinExistence type="predicted"/>
<sequence>MDTQEDTSIQDLPPETLTQIFLAVLPRPTEQDGGPRISRSHPAVVLSHVCHAWRELTLGTPQLWSGMHVETPRVKDSQKYSLEEWRTLDTQLHETTAAWVHRSGSHPLTVTIVLDIHEYSSPYEGIPRYSTDLGVAMRTVFRHSKRWQLLTVTVNLYPGAISQFLRACQALSPYDVLNLAIKILPRPSALISSSWSVGLISCPLFAGRSLWRVKLAGHWNVGQFLQRRVGLRDWAQLEDIGINEESQIESSHVLQLLQALPRHGNPPAKPITLLHLERLSLQGVPMGPGFPHSLVLPSLKVLTFCFYPHYHPLPNAIDSTDPPSSYGEGVLTLLQKCGPHLVAFLLNYDVLDSSSFPACLDSLNNDRLRVLIFITFCQPRLNAPLWHAANQHRDFMALEHLAKPPRFPNLERFVEVHDRTFRMPQSSKGHLLP</sequence>